<protein>
    <recommendedName>
        <fullName evidence="3">asparagine synthase (glutamine-hydrolyzing)</fullName>
        <ecNumber evidence="3">6.3.5.4</ecNumber>
    </recommendedName>
</protein>
<dbReference type="InterPro" id="IPR006426">
    <property type="entry name" value="Asn_synth_AEB"/>
</dbReference>
<evidence type="ECO:0000256" key="8">
    <source>
        <dbReference type="ARBA" id="ARBA00048741"/>
    </source>
</evidence>
<keyword evidence="5" id="KW-0067">ATP-binding</keyword>
<dbReference type="Pfam" id="PF13537">
    <property type="entry name" value="GATase_7"/>
    <property type="match status" value="1"/>
</dbReference>
<keyword evidence="10" id="KW-0436">Ligase</keyword>
<comment type="catalytic activity">
    <reaction evidence="8">
        <text>L-aspartate + L-glutamine + ATP + H2O = L-asparagine + L-glutamate + AMP + diphosphate + H(+)</text>
        <dbReference type="Rhea" id="RHEA:12228"/>
        <dbReference type="ChEBI" id="CHEBI:15377"/>
        <dbReference type="ChEBI" id="CHEBI:15378"/>
        <dbReference type="ChEBI" id="CHEBI:29985"/>
        <dbReference type="ChEBI" id="CHEBI:29991"/>
        <dbReference type="ChEBI" id="CHEBI:30616"/>
        <dbReference type="ChEBI" id="CHEBI:33019"/>
        <dbReference type="ChEBI" id="CHEBI:58048"/>
        <dbReference type="ChEBI" id="CHEBI:58359"/>
        <dbReference type="ChEBI" id="CHEBI:456215"/>
        <dbReference type="EC" id="6.3.5.4"/>
    </reaction>
</comment>
<dbReference type="InterPro" id="IPR033738">
    <property type="entry name" value="AsnB_N"/>
</dbReference>
<dbReference type="PANTHER" id="PTHR43284:SF1">
    <property type="entry name" value="ASPARAGINE SYNTHETASE"/>
    <property type="match status" value="1"/>
</dbReference>
<dbReference type="InterPro" id="IPR051786">
    <property type="entry name" value="ASN_synthetase/amidase"/>
</dbReference>
<dbReference type="InterPro" id="IPR017932">
    <property type="entry name" value="GATase_2_dom"/>
</dbReference>
<comment type="caution">
    <text evidence="10">The sequence shown here is derived from an EMBL/GenBank/DDBJ whole genome shotgun (WGS) entry which is preliminary data.</text>
</comment>
<proteinExistence type="inferred from homology"/>
<dbReference type="InterPro" id="IPR001962">
    <property type="entry name" value="Asn_synthase"/>
</dbReference>
<dbReference type="EC" id="6.3.5.4" evidence="3"/>
<keyword evidence="6" id="KW-0028">Amino-acid biosynthesis</keyword>
<dbReference type="SUPFAM" id="SSF52402">
    <property type="entry name" value="Adenine nucleotide alpha hydrolases-like"/>
    <property type="match status" value="1"/>
</dbReference>
<dbReference type="InterPro" id="IPR014729">
    <property type="entry name" value="Rossmann-like_a/b/a_fold"/>
</dbReference>
<dbReference type="RefSeq" id="WP_307471824.1">
    <property type="nucleotide sequence ID" value="NZ_JAUSUB010000002.1"/>
</dbReference>
<dbReference type="PIRSF" id="PIRSF001589">
    <property type="entry name" value="Asn_synthetase_glu-h"/>
    <property type="match status" value="1"/>
</dbReference>
<dbReference type="SUPFAM" id="SSF56235">
    <property type="entry name" value="N-terminal nucleophile aminohydrolases (Ntn hydrolases)"/>
    <property type="match status" value="1"/>
</dbReference>
<dbReference type="InterPro" id="IPR029055">
    <property type="entry name" value="Ntn_hydrolases_N"/>
</dbReference>
<name>A0ABU0AC01_9BACI</name>
<sequence>MCGITGWIDFATNMENEKNTLGKMTETLARRGPDDTNIWTSHHAGFGHKRLAVVDPIGGRQPMTIEKRSNQYTICYNGELYNTEDIRKELLIKGYSFKGHSDTEVLLTSFIEWGENCLERLNGIFAFALWDEQKQELFIGRDRLGVKPLFYKETSKGIIFGSEMKAILAHPRVKTELDREGLAEVFGLGPSRSPGAGVFKGLKELRPAHALNFSRKGKKIWRYWNVESKQHQDSLEETVDKVKYLVTDAVTRQLVSDVPLCTLLSGGLDSSAITAIAATAYQKEGKKPLKTYSVDYEGNDQFFKANDFQPNSDGVYIKQMTDTFQTVHQNCIITQEELAHYLIEAVHVRDLPGMADIDSSLLWFCREIKKDHVVSLSGECADEIFGGYPWFHRTDDLSRTGYPWMRSIDERQRLLKADWRSKLNLQEYSMEKFKMAVDETPRLDGESELETKRRELFYINMISFMTTLLDRKDRMSMGASLEVRVPFADHRLVEYVWNIPWEMKMHGNREKGILRKALEGVLPEDVLYRKKSPYPKTHNPVYIKVVQQMLNDILSDKSSALFEFFDEKNLREIVETKGDAFQVPWFGQLMTGPQLLAHLAQIHVWFKDYNINIVE</sequence>
<evidence type="ECO:0000256" key="4">
    <source>
        <dbReference type="ARBA" id="ARBA00022741"/>
    </source>
</evidence>
<evidence type="ECO:0000259" key="9">
    <source>
        <dbReference type="PROSITE" id="PS51278"/>
    </source>
</evidence>
<reference evidence="10 11" key="1">
    <citation type="submission" date="2023-07" db="EMBL/GenBank/DDBJ databases">
        <title>Genomic Encyclopedia of Type Strains, Phase IV (KMG-IV): sequencing the most valuable type-strain genomes for metagenomic binning, comparative biology and taxonomic classification.</title>
        <authorList>
            <person name="Goeker M."/>
        </authorList>
    </citation>
    <scope>NUCLEOTIDE SEQUENCE [LARGE SCALE GENOMIC DNA]</scope>
    <source>
        <strain evidence="10 11">DSM 23494</strain>
    </source>
</reference>
<evidence type="ECO:0000313" key="11">
    <source>
        <dbReference type="Proteomes" id="UP001238088"/>
    </source>
</evidence>
<gene>
    <name evidence="10" type="ORF">J2S17_000653</name>
</gene>
<dbReference type="Gene3D" id="3.60.20.10">
    <property type="entry name" value="Glutamine Phosphoribosylpyrophosphate, subunit 1, domain 1"/>
    <property type="match status" value="1"/>
</dbReference>
<dbReference type="NCBIfam" id="TIGR01536">
    <property type="entry name" value="asn_synth_AEB"/>
    <property type="match status" value="1"/>
</dbReference>
<keyword evidence="7" id="KW-0315">Glutamine amidotransferase</keyword>
<organism evidence="10 11">
    <name type="scientific">Cytobacillus purgationiresistens</name>
    <dbReference type="NCBI Taxonomy" id="863449"/>
    <lineage>
        <taxon>Bacteria</taxon>
        <taxon>Bacillati</taxon>
        <taxon>Bacillota</taxon>
        <taxon>Bacilli</taxon>
        <taxon>Bacillales</taxon>
        <taxon>Bacillaceae</taxon>
        <taxon>Cytobacillus</taxon>
    </lineage>
</organism>
<dbReference type="Gene3D" id="3.40.50.620">
    <property type="entry name" value="HUPs"/>
    <property type="match status" value="1"/>
</dbReference>
<dbReference type="Proteomes" id="UP001238088">
    <property type="component" value="Unassembled WGS sequence"/>
</dbReference>
<evidence type="ECO:0000256" key="1">
    <source>
        <dbReference type="ARBA" id="ARBA00005187"/>
    </source>
</evidence>
<dbReference type="CDD" id="cd01991">
    <property type="entry name" value="Asn_synthase_B_C"/>
    <property type="match status" value="1"/>
</dbReference>
<evidence type="ECO:0000256" key="5">
    <source>
        <dbReference type="ARBA" id="ARBA00022840"/>
    </source>
</evidence>
<evidence type="ECO:0000256" key="3">
    <source>
        <dbReference type="ARBA" id="ARBA00012737"/>
    </source>
</evidence>
<feature type="domain" description="Glutamine amidotransferase type-2" evidence="9">
    <location>
        <begin position="2"/>
        <end position="216"/>
    </location>
</feature>
<dbReference type="PROSITE" id="PS51278">
    <property type="entry name" value="GATASE_TYPE_2"/>
    <property type="match status" value="1"/>
</dbReference>
<keyword evidence="6" id="KW-0061">Asparagine biosynthesis</keyword>
<evidence type="ECO:0000256" key="6">
    <source>
        <dbReference type="ARBA" id="ARBA00022888"/>
    </source>
</evidence>
<dbReference type="Pfam" id="PF00733">
    <property type="entry name" value="Asn_synthase"/>
    <property type="match status" value="1"/>
</dbReference>
<dbReference type="CDD" id="cd00712">
    <property type="entry name" value="AsnB"/>
    <property type="match status" value="1"/>
</dbReference>
<dbReference type="GO" id="GO:0004066">
    <property type="term" value="F:asparagine synthase (glutamine-hydrolyzing) activity"/>
    <property type="evidence" value="ECO:0007669"/>
    <property type="project" value="UniProtKB-EC"/>
</dbReference>
<dbReference type="PANTHER" id="PTHR43284">
    <property type="entry name" value="ASPARAGINE SYNTHETASE (GLUTAMINE-HYDROLYZING)"/>
    <property type="match status" value="1"/>
</dbReference>
<accession>A0ABU0AC01</accession>
<keyword evidence="4" id="KW-0547">Nucleotide-binding</keyword>
<evidence type="ECO:0000313" key="10">
    <source>
        <dbReference type="EMBL" id="MDQ0268784.1"/>
    </source>
</evidence>
<dbReference type="EMBL" id="JAUSUB010000002">
    <property type="protein sequence ID" value="MDQ0268784.1"/>
    <property type="molecule type" value="Genomic_DNA"/>
</dbReference>
<evidence type="ECO:0000256" key="7">
    <source>
        <dbReference type="ARBA" id="ARBA00022962"/>
    </source>
</evidence>
<comment type="pathway">
    <text evidence="1">Amino-acid biosynthesis; L-asparagine biosynthesis; L-asparagine from L-aspartate (L-Gln route): step 1/1.</text>
</comment>
<evidence type="ECO:0000256" key="2">
    <source>
        <dbReference type="ARBA" id="ARBA00005752"/>
    </source>
</evidence>
<keyword evidence="11" id="KW-1185">Reference proteome</keyword>
<comment type="similarity">
    <text evidence="2">Belongs to the asparagine synthetase family.</text>
</comment>